<dbReference type="GO" id="GO:0019897">
    <property type="term" value="C:extrinsic component of plasma membrane"/>
    <property type="evidence" value="ECO:0007669"/>
    <property type="project" value="UniProtKB-UniRule"/>
</dbReference>
<feature type="binding site" evidence="10">
    <location>
        <position position="54"/>
    </location>
    <ligand>
        <name>Mn(2+)</name>
        <dbReference type="ChEBI" id="CHEBI:29035"/>
        <label>1</label>
    </ligand>
</feature>
<dbReference type="RefSeq" id="WP_136861408.1">
    <property type="nucleotide sequence ID" value="NZ_SWCJ01000001.1"/>
</dbReference>
<feature type="binding site" evidence="10">
    <location>
        <position position="172"/>
    </location>
    <ligand>
        <name>substrate</name>
    </ligand>
</feature>
<dbReference type="HAMAP" id="MF_00575">
    <property type="entry name" value="LpxH"/>
    <property type="match status" value="1"/>
</dbReference>
<evidence type="ECO:0000313" key="12">
    <source>
        <dbReference type="EMBL" id="TKB58260.1"/>
    </source>
</evidence>
<feature type="binding site" evidence="10">
    <location>
        <position position="126"/>
    </location>
    <ligand>
        <name>Mn(2+)</name>
        <dbReference type="ChEBI" id="CHEBI:29035"/>
        <label>2</label>
    </ligand>
</feature>
<dbReference type="Gene3D" id="3.60.21.10">
    <property type="match status" value="1"/>
</dbReference>
<evidence type="ECO:0000256" key="5">
    <source>
        <dbReference type="ARBA" id="ARBA00022723"/>
    </source>
</evidence>
<name>A0A4U1BSC3_9GAMM</name>
<evidence type="ECO:0000256" key="7">
    <source>
        <dbReference type="ARBA" id="ARBA00023098"/>
    </source>
</evidence>
<dbReference type="EC" id="3.6.1.54" evidence="10"/>
<feature type="binding site" evidence="10">
    <location>
        <position position="134"/>
    </location>
    <ligand>
        <name>substrate</name>
    </ligand>
</feature>
<feature type="binding site" evidence="10">
    <location>
        <position position="91"/>
    </location>
    <ligand>
        <name>Mn(2+)</name>
        <dbReference type="ChEBI" id="CHEBI:29035"/>
        <label>2</label>
    </ligand>
</feature>
<feature type="binding site" evidence="10">
    <location>
        <position position="207"/>
    </location>
    <ligand>
        <name>substrate</name>
    </ligand>
</feature>
<feature type="binding site" evidence="10">
    <location>
        <position position="176"/>
    </location>
    <ligand>
        <name>substrate</name>
    </ligand>
</feature>
<keyword evidence="13" id="KW-1185">Reference proteome</keyword>
<dbReference type="AlphaFoldDB" id="A0A4U1BSC3"/>
<keyword evidence="2 10" id="KW-0444">Lipid biosynthesis</keyword>
<evidence type="ECO:0000256" key="8">
    <source>
        <dbReference type="ARBA" id="ARBA00023136"/>
    </source>
</evidence>
<dbReference type="InterPro" id="IPR004843">
    <property type="entry name" value="Calcineurin-like_PHP"/>
</dbReference>
<proteinExistence type="inferred from homology"/>
<evidence type="ECO:0000256" key="9">
    <source>
        <dbReference type="ARBA" id="ARBA00023211"/>
    </source>
</evidence>
<comment type="cofactor">
    <cofactor evidence="10">
        <name>Mn(2+)</name>
        <dbReference type="ChEBI" id="CHEBI:29035"/>
    </cofactor>
    <text evidence="10">Binds 2 Mn(2+) ions per subunit in a binuclear metal center.</text>
</comment>
<protein>
    <recommendedName>
        <fullName evidence="10">UDP-2,3-diacylglucosamine hydrolase</fullName>
        <ecNumber evidence="10">3.6.1.54</ecNumber>
    </recommendedName>
    <alternativeName>
        <fullName evidence="10">UDP-2,3-diacylglucosamine diphosphatase</fullName>
    </alternativeName>
</protein>
<evidence type="ECO:0000256" key="6">
    <source>
        <dbReference type="ARBA" id="ARBA00022801"/>
    </source>
</evidence>
<dbReference type="NCBIfam" id="NF003743">
    <property type="entry name" value="PRK05340.1"/>
    <property type="match status" value="1"/>
</dbReference>
<keyword evidence="6 10" id="KW-0378">Hydrolase</keyword>
<feature type="binding site" evidence="10">
    <location>
        <position position="207"/>
    </location>
    <ligand>
        <name>Mn(2+)</name>
        <dbReference type="ChEBI" id="CHEBI:29035"/>
        <label>2</label>
    </ligand>
</feature>
<evidence type="ECO:0000256" key="10">
    <source>
        <dbReference type="HAMAP-Rule" id="MF_00575"/>
    </source>
</evidence>
<organism evidence="12 13">
    <name type="scientific">Ferrimonas aestuarii</name>
    <dbReference type="NCBI Taxonomy" id="2569539"/>
    <lineage>
        <taxon>Bacteria</taxon>
        <taxon>Pseudomonadati</taxon>
        <taxon>Pseudomonadota</taxon>
        <taxon>Gammaproteobacteria</taxon>
        <taxon>Alteromonadales</taxon>
        <taxon>Ferrimonadaceae</taxon>
        <taxon>Ferrimonas</taxon>
    </lineage>
</organism>
<comment type="similarity">
    <text evidence="10">Belongs to the LpxH family.</text>
</comment>
<keyword evidence="9 10" id="KW-0464">Manganese</keyword>
<evidence type="ECO:0000256" key="4">
    <source>
        <dbReference type="ARBA" id="ARBA00022556"/>
    </source>
</evidence>
<dbReference type="InterPro" id="IPR043461">
    <property type="entry name" value="LpxH-like"/>
</dbReference>
<comment type="catalytic activity">
    <reaction evidence="10">
        <text>UDP-2-N,3-O-bis[(3R)-3-hydroxytetradecanoyl]-alpha-D-glucosamine + H2O = 2-N,3-O-bis[(3R)-3-hydroxytetradecanoyl]-alpha-D-glucosaminyl 1-phosphate + UMP + 2 H(+)</text>
        <dbReference type="Rhea" id="RHEA:25213"/>
        <dbReference type="ChEBI" id="CHEBI:15377"/>
        <dbReference type="ChEBI" id="CHEBI:15378"/>
        <dbReference type="ChEBI" id="CHEBI:57865"/>
        <dbReference type="ChEBI" id="CHEBI:57957"/>
        <dbReference type="ChEBI" id="CHEBI:78847"/>
        <dbReference type="EC" id="3.6.1.54"/>
    </reaction>
</comment>
<feature type="binding site" evidence="10">
    <location>
        <position position="179"/>
    </location>
    <ligand>
        <name>substrate</name>
    </ligand>
</feature>
<dbReference type="InterPro" id="IPR010138">
    <property type="entry name" value="UDP-diacylglucosamine_Hdrlase"/>
</dbReference>
<gene>
    <name evidence="10" type="primary">lpxH</name>
    <name evidence="12" type="ORF">FCL42_00405</name>
</gene>
<evidence type="ECO:0000259" key="11">
    <source>
        <dbReference type="Pfam" id="PF00149"/>
    </source>
</evidence>
<feature type="binding site" evidence="10">
    <location>
        <position position="209"/>
    </location>
    <ligand>
        <name>Mn(2+)</name>
        <dbReference type="ChEBI" id="CHEBI:29035"/>
        <label>1</label>
    </ligand>
</feature>
<dbReference type="PANTHER" id="PTHR34990">
    <property type="entry name" value="UDP-2,3-DIACYLGLUCOSAMINE HYDROLASE-RELATED"/>
    <property type="match status" value="1"/>
</dbReference>
<accession>A0A4U1BSC3</accession>
<dbReference type="UniPathway" id="UPA00359">
    <property type="reaction ID" value="UER00480"/>
</dbReference>
<evidence type="ECO:0000256" key="2">
    <source>
        <dbReference type="ARBA" id="ARBA00022516"/>
    </source>
</evidence>
<dbReference type="GO" id="GO:0030145">
    <property type="term" value="F:manganese ion binding"/>
    <property type="evidence" value="ECO:0007669"/>
    <property type="project" value="UniProtKB-UniRule"/>
</dbReference>
<comment type="pathway">
    <text evidence="10">Glycolipid biosynthesis; lipid IV(A) biosynthesis; lipid IV(A) from (3R)-3-hydroxytetradecanoyl-[acyl-carrier-protein] and UDP-N-acetyl-alpha-D-glucosamine: step 4/6.</text>
</comment>
<sequence>MKTDNLQRVVNDGPRTLFIGDLHLSDERPDITQAFERFLVSEVPGADALYILGDLFEAWIGDDNLTPFNRHVAALIHQAAQSTPIFYIQGNRDFLLGADYAQRCGMTLLPEVDTVNLYGTPTVILHGDSLCTEDLDYQRFRRLRNKPWFRLLLLSLPLKLRQNLARRARNKSKQHTQTKSMSIMDVTPSAVERLLKQSQTVRMIHGHTHKPYIHELPEGLQRVVVGDWYHQDSVLLITPESCKLSSQALPKS</sequence>
<dbReference type="EMBL" id="SWCJ01000001">
    <property type="protein sequence ID" value="TKB58260.1"/>
    <property type="molecule type" value="Genomic_DNA"/>
</dbReference>
<keyword evidence="1 10" id="KW-1003">Cell membrane</keyword>
<dbReference type="Pfam" id="PF00149">
    <property type="entry name" value="Metallophos"/>
    <property type="match status" value="1"/>
</dbReference>
<feature type="binding site" evidence="10">
    <location>
        <position position="54"/>
    </location>
    <ligand>
        <name>Mn(2+)</name>
        <dbReference type="ChEBI" id="CHEBI:29035"/>
        <label>2</label>
    </ligand>
</feature>
<evidence type="ECO:0000256" key="1">
    <source>
        <dbReference type="ARBA" id="ARBA00022475"/>
    </source>
</evidence>
<reference evidence="12 13" key="1">
    <citation type="submission" date="2019-04" db="EMBL/GenBank/DDBJ databases">
        <authorList>
            <person name="Hwang J.C."/>
        </authorList>
    </citation>
    <scope>NUCLEOTIDE SEQUENCE [LARGE SCALE GENOMIC DNA]</scope>
    <source>
        <strain evidence="12 13">IMCC35002</strain>
    </source>
</reference>
<evidence type="ECO:0000313" key="13">
    <source>
        <dbReference type="Proteomes" id="UP000305675"/>
    </source>
</evidence>
<keyword evidence="8 10" id="KW-0472">Membrane</keyword>
<dbReference type="PANTHER" id="PTHR34990:SF1">
    <property type="entry name" value="UDP-2,3-DIACYLGLUCOSAMINE HYDROLASE"/>
    <property type="match status" value="1"/>
</dbReference>
<keyword evidence="7 10" id="KW-0443">Lipid metabolism</keyword>
<keyword evidence="4 10" id="KW-0441">Lipid A biosynthesis</keyword>
<keyword evidence="3 10" id="KW-0997">Cell inner membrane</keyword>
<feature type="binding site" evidence="10">
    <location>
        <position position="21"/>
    </location>
    <ligand>
        <name>Mn(2+)</name>
        <dbReference type="ChEBI" id="CHEBI:29035"/>
        <label>1</label>
    </ligand>
</feature>
<comment type="subcellular location">
    <subcellularLocation>
        <location evidence="10">Cell inner membrane</location>
        <topology evidence="10">Peripheral membrane protein</topology>
        <orientation evidence="10">Cytoplasmic side</orientation>
    </subcellularLocation>
</comment>
<dbReference type="SUPFAM" id="SSF56300">
    <property type="entry name" value="Metallo-dependent phosphatases"/>
    <property type="match status" value="1"/>
</dbReference>
<dbReference type="GO" id="GO:0008758">
    <property type="term" value="F:UDP-2,3-diacylglucosamine hydrolase activity"/>
    <property type="evidence" value="ECO:0007669"/>
    <property type="project" value="UniProtKB-UniRule"/>
</dbReference>
<feature type="binding site" evidence="10">
    <location>
        <begin position="91"/>
        <end position="92"/>
    </location>
    <ligand>
        <name>substrate</name>
    </ligand>
</feature>
<dbReference type="GO" id="GO:0009245">
    <property type="term" value="P:lipid A biosynthetic process"/>
    <property type="evidence" value="ECO:0007669"/>
    <property type="project" value="UniProtKB-UniRule"/>
</dbReference>
<dbReference type="GO" id="GO:0005737">
    <property type="term" value="C:cytoplasm"/>
    <property type="evidence" value="ECO:0007669"/>
    <property type="project" value="InterPro"/>
</dbReference>
<feature type="domain" description="Calcineurin-like phosphoesterase" evidence="11">
    <location>
        <begin position="15"/>
        <end position="211"/>
    </location>
</feature>
<feature type="binding site" evidence="10">
    <location>
        <position position="23"/>
    </location>
    <ligand>
        <name>Mn(2+)</name>
        <dbReference type="ChEBI" id="CHEBI:29035"/>
        <label>1</label>
    </ligand>
</feature>
<evidence type="ECO:0000256" key="3">
    <source>
        <dbReference type="ARBA" id="ARBA00022519"/>
    </source>
</evidence>
<dbReference type="CDD" id="cd07398">
    <property type="entry name" value="MPP_YbbF-LpxH"/>
    <property type="match status" value="1"/>
</dbReference>
<comment type="function">
    <text evidence="10">Hydrolyzes the pyrophosphate bond of UDP-2,3-diacylglucosamine to yield 2,3-diacylglucosamine 1-phosphate (lipid X) and UMP by catalyzing the attack of water at the alpha-P atom. Involved in the biosynthesis of lipid A, a phosphorylated glycolipid that anchors the lipopolysaccharide to the outer membrane of the cell.</text>
</comment>
<dbReference type="InterPro" id="IPR029052">
    <property type="entry name" value="Metallo-depent_PP-like"/>
</dbReference>
<keyword evidence="5 10" id="KW-0479">Metal-binding</keyword>
<dbReference type="NCBIfam" id="TIGR01854">
    <property type="entry name" value="lipid_A_lpxH"/>
    <property type="match status" value="1"/>
</dbReference>
<comment type="caution">
    <text evidence="12">The sequence shown here is derived from an EMBL/GenBank/DDBJ whole genome shotgun (WGS) entry which is preliminary data.</text>
</comment>
<dbReference type="OrthoDB" id="9783283at2"/>
<dbReference type="Proteomes" id="UP000305675">
    <property type="component" value="Unassembled WGS sequence"/>
</dbReference>